<gene>
    <name evidence="4" type="ORF">GBM73_00195</name>
    <name evidence="3" type="ORF">SMVRE20_01810</name>
</gene>
<accession>A0A455TT09</accession>
<organism evidence="3">
    <name type="scientific">Enterococcus faecium</name>
    <name type="common">Streptococcus faecium</name>
    <dbReference type="NCBI Taxonomy" id="1352"/>
    <lineage>
        <taxon>Bacteria</taxon>
        <taxon>Bacillati</taxon>
        <taxon>Bacillota</taxon>
        <taxon>Bacilli</taxon>
        <taxon>Lactobacillales</taxon>
        <taxon>Enterococcaceae</taxon>
        <taxon>Enterococcus</taxon>
    </lineage>
</organism>
<feature type="domain" description="Acyltransferase 3" evidence="2">
    <location>
        <begin position="14"/>
        <end position="77"/>
    </location>
</feature>
<evidence type="ECO:0000313" key="4">
    <source>
        <dbReference type="EMBL" id="KAB7575841.1"/>
    </source>
</evidence>
<dbReference type="EMBL" id="WEFP01000001">
    <property type="protein sequence ID" value="KAB7575841.1"/>
    <property type="molecule type" value="Genomic_DNA"/>
</dbReference>
<evidence type="ECO:0000313" key="3">
    <source>
        <dbReference type="EMBL" id="BBI39480.1"/>
    </source>
</evidence>
<dbReference type="AlphaFoldDB" id="A0A455TT09"/>
<evidence type="ECO:0000313" key="5">
    <source>
        <dbReference type="Proteomes" id="UP000469871"/>
    </source>
</evidence>
<reference evidence="4 5" key="2">
    <citation type="submission" date="2019-10" db="EMBL/GenBank/DDBJ databases">
        <title>Evolutionary dynamics of vancomycin-resistant Enterococcus faecium during gastrointestinal tract colonization and bloodstream infection in immunocompromised pediatric patients.</title>
        <authorList>
            <person name="Chilambi G.S."/>
            <person name="Nordstrom H.R."/>
            <person name="Evans D.R."/>
            <person name="Ferrolino J."/>
            <person name="Hayden R.T."/>
            <person name="Maron G.M."/>
            <person name="Vo A.N."/>
            <person name="Gilmore M.S."/>
            <person name="Wolf J."/>
            <person name="Rosch J.W."/>
            <person name="Van Tyne D."/>
        </authorList>
    </citation>
    <scope>NUCLEOTIDE SEQUENCE [LARGE SCALE GENOMIC DNA]</scope>
    <source>
        <strain evidence="4 5">VRECG27</strain>
    </source>
</reference>
<keyword evidence="1" id="KW-1133">Transmembrane helix</keyword>
<dbReference type="RefSeq" id="WP_002350629.1">
    <property type="nucleotide sequence ID" value="NZ_CP012430.1"/>
</dbReference>
<feature type="transmembrane region" description="Helical" evidence="1">
    <location>
        <begin position="12"/>
        <end position="37"/>
    </location>
</feature>
<name>A0A455TT09_ENTFC</name>
<keyword evidence="1" id="KW-0812">Transmembrane</keyword>
<reference evidence="3" key="1">
    <citation type="submission" date="2019-02" db="EMBL/GenBank/DDBJ databases">
        <title>Complete Genome Sequence of vanD5-typed vancomycin-resistant Enterococcus faecium in Sapporo, Japan.</title>
        <authorList>
            <person name="Sato T."/>
            <person name="Wada T."/>
            <person name="Shinagawa M."/>
            <person name="Fukushima Y."/>
            <person name="Nakajima C."/>
            <person name="Suzuki Y."/>
            <person name="Takahashi S."/>
            <person name="Yokota S."/>
        </authorList>
    </citation>
    <scope>NUCLEOTIDE SEQUENCE</scope>
    <source>
        <strain evidence="3">SMVRE20</strain>
    </source>
</reference>
<evidence type="ECO:0000259" key="2">
    <source>
        <dbReference type="Pfam" id="PF01757"/>
    </source>
</evidence>
<dbReference type="Proteomes" id="UP000469871">
    <property type="component" value="Unassembled WGS sequence"/>
</dbReference>
<feature type="transmembrane region" description="Helical" evidence="1">
    <location>
        <begin position="58"/>
        <end position="75"/>
    </location>
</feature>
<dbReference type="EMBL" id="AP019408">
    <property type="protein sequence ID" value="BBI39480.1"/>
    <property type="molecule type" value="Genomic_DNA"/>
</dbReference>
<keyword evidence="4" id="KW-0808">Transferase</keyword>
<dbReference type="InterPro" id="IPR002656">
    <property type="entry name" value="Acyl_transf_3_dom"/>
</dbReference>
<dbReference type="Pfam" id="PF01757">
    <property type="entry name" value="Acyl_transf_3"/>
    <property type="match status" value="1"/>
</dbReference>
<keyword evidence="1" id="KW-0472">Membrane</keyword>
<sequence length="121" mass="14037">MYYFQQSYLPAILNKAISIGDTGVHIFFFCSGFGLYLSYLKKPITLGEFLQKRFIKIYIPYIIVITVSVLLPYMTQDLNAAKVYLSHVLLFKIFLPVYEESLGPFGLFRQLFSSISYSYQL</sequence>
<proteinExistence type="predicted"/>
<dbReference type="GO" id="GO:0016747">
    <property type="term" value="F:acyltransferase activity, transferring groups other than amino-acyl groups"/>
    <property type="evidence" value="ECO:0007669"/>
    <property type="project" value="InterPro"/>
</dbReference>
<evidence type="ECO:0000256" key="1">
    <source>
        <dbReference type="SAM" id="Phobius"/>
    </source>
</evidence>
<protein>
    <submittedName>
        <fullName evidence="4">Acyltransferase family protein</fullName>
    </submittedName>
</protein>
<keyword evidence="4" id="KW-0012">Acyltransferase</keyword>